<evidence type="ECO:0000256" key="7">
    <source>
        <dbReference type="SAM" id="MobiDB-lite"/>
    </source>
</evidence>
<feature type="compositionally biased region" description="Polar residues" evidence="7">
    <location>
        <begin position="414"/>
        <end position="425"/>
    </location>
</feature>
<comment type="subcellular location">
    <subcellularLocation>
        <location evidence="1">Membrane</location>
        <topology evidence="1">Multi-pass membrane protein</topology>
    </subcellularLocation>
</comment>
<feature type="compositionally biased region" description="Polar residues" evidence="7">
    <location>
        <begin position="491"/>
        <end position="518"/>
    </location>
</feature>
<organism evidence="10 11">
    <name type="scientific">Fusarium euwallaceae</name>
    <dbReference type="NCBI Taxonomy" id="1147111"/>
    <lineage>
        <taxon>Eukaryota</taxon>
        <taxon>Fungi</taxon>
        <taxon>Dikarya</taxon>
        <taxon>Ascomycota</taxon>
        <taxon>Pezizomycotina</taxon>
        <taxon>Sordariomycetes</taxon>
        <taxon>Hypocreomycetidae</taxon>
        <taxon>Hypocreales</taxon>
        <taxon>Nectriaceae</taxon>
        <taxon>Fusarium</taxon>
        <taxon>Fusarium solani species complex</taxon>
    </lineage>
</organism>
<evidence type="ECO:0000313" key="10">
    <source>
        <dbReference type="EMBL" id="RTE81034.1"/>
    </source>
</evidence>
<evidence type="ECO:0000256" key="1">
    <source>
        <dbReference type="ARBA" id="ARBA00004141"/>
    </source>
</evidence>
<feature type="transmembrane region" description="Helical" evidence="8">
    <location>
        <begin position="898"/>
        <end position="923"/>
    </location>
</feature>
<dbReference type="Gene3D" id="2.40.70.10">
    <property type="entry name" value="Acid Proteases"/>
    <property type="match status" value="2"/>
</dbReference>
<dbReference type="InterPro" id="IPR036259">
    <property type="entry name" value="MFS_trans_sf"/>
</dbReference>
<dbReference type="AlphaFoldDB" id="A0A430LZD3"/>
<dbReference type="GO" id="GO:0022857">
    <property type="term" value="F:transmembrane transporter activity"/>
    <property type="evidence" value="ECO:0007669"/>
    <property type="project" value="InterPro"/>
</dbReference>
<dbReference type="Proteomes" id="UP000287124">
    <property type="component" value="Unassembled WGS sequence"/>
</dbReference>
<evidence type="ECO:0000313" key="11">
    <source>
        <dbReference type="Proteomes" id="UP000287124"/>
    </source>
</evidence>
<accession>A0A430LZD3</accession>
<name>A0A430LZD3_9HYPO</name>
<protein>
    <recommendedName>
        <fullName evidence="9">Major facilitator superfamily (MFS) profile domain-containing protein</fullName>
    </recommendedName>
</protein>
<dbReference type="InterPro" id="IPR021109">
    <property type="entry name" value="Peptidase_aspartic_dom_sf"/>
</dbReference>
<feature type="compositionally biased region" description="Polar residues" evidence="7">
    <location>
        <begin position="90"/>
        <end position="103"/>
    </location>
</feature>
<evidence type="ECO:0000259" key="9">
    <source>
        <dbReference type="PROSITE" id="PS50850"/>
    </source>
</evidence>
<feature type="transmembrane region" description="Helical" evidence="8">
    <location>
        <begin position="595"/>
        <end position="613"/>
    </location>
</feature>
<feature type="transmembrane region" description="Helical" evidence="8">
    <location>
        <begin position="714"/>
        <end position="734"/>
    </location>
</feature>
<dbReference type="InterPro" id="IPR011701">
    <property type="entry name" value="MFS"/>
</dbReference>
<comment type="caution">
    <text evidence="10">The sequence shown here is derived from an EMBL/GenBank/DDBJ whole genome shotgun (WGS) entry which is preliminary data.</text>
</comment>
<evidence type="ECO:0000256" key="2">
    <source>
        <dbReference type="ARBA" id="ARBA00008335"/>
    </source>
</evidence>
<feature type="transmembrane region" description="Helical" evidence="8">
    <location>
        <begin position="625"/>
        <end position="645"/>
    </location>
</feature>
<feature type="compositionally biased region" description="Polar residues" evidence="7">
    <location>
        <begin position="72"/>
        <end position="81"/>
    </location>
</feature>
<dbReference type="PANTHER" id="PTHR23502">
    <property type="entry name" value="MAJOR FACILITATOR SUPERFAMILY"/>
    <property type="match status" value="1"/>
</dbReference>
<dbReference type="Pfam" id="PF07690">
    <property type="entry name" value="MFS_1"/>
    <property type="match status" value="1"/>
</dbReference>
<evidence type="ECO:0000256" key="4">
    <source>
        <dbReference type="ARBA" id="ARBA00022989"/>
    </source>
</evidence>
<dbReference type="GO" id="GO:0016020">
    <property type="term" value="C:membrane"/>
    <property type="evidence" value="ECO:0007669"/>
    <property type="project" value="UniProtKB-SubCell"/>
</dbReference>
<reference evidence="10 11" key="1">
    <citation type="submission" date="2017-06" db="EMBL/GenBank/DDBJ databases">
        <title>Comparative genomic analysis of Ambrosia Fusariam Clade fungi.</title>
        <authorList>
            <person name="Stajich J.E."/>
            <person name="Carrillo J."/>
            <person name="Kijimoto T."/>
            <person name="Eskalen A."/>
            <person name="O'Donnell K."/>
            <person name="Kasson M."/>
        </authorList>
    </citation>
    <scope>NUCLEOTIDE SEQUENCE [LARGE SCALE GENOMIC DNA]</scope>
    <source>
        <strain evidence="10 11">UCR1854</strain>
    </source>
</reference>
<feature type="region of interest" description="Disordered" evidence="7">
    <location>
        <begin position="1"/>
        <end position="103"/>
    </location>
</feature>
<dbReference type="FunFam" id="1.20.1250.20:FF:000011">
    <property type="entry name" value="MFS multidrug transporter, putative"/>
    <property type="match status" value="1"/>
</dbReference>
<dbReference type="EMBL" id="MIKF01000047">
    <property type="protein sequence ID" value="RTE81034.1"/>
    <property type="molecule type" value="Genomic_DNA"/>
</dbReference>
<keyword evidence="6" id="KW-0325">Glycoprotein</keyword>
<dbReference type="PANTHER" id="PTHR23502:SF68">
    <property type="entry name" value="MULTIDRUG TRANSPORTER, PUTATIVE (AFU_ORTHOLOGUE AFUA_3G01120)-RELATED"/>
    <property type="match status" value="1"/>
</dbReference>
<gene>
    <name evidence="10" type="ORF">BHE90_004490</name>
</gene>
<feature type="transmembrane region" description="Helical" evidence="8">
    <location>
        <begin position="873"/>
        <end position="892"/>
    </location>
</feature>
<proteinExistence type="inferred from homology"/>
<evidence type="ECO:0000256" key="3">
    <source>
        <dbReference type="ARBA" id="ARBA00022692"/>
    </source>
</evidence>
<evidence type="ECO:0000256" key="8">
    <source>
        <dbReference type="SAM" id="Phobius"/>
    </source>
</evidence>
<feature type="transmembrane region" description="Helical" evidence="8">
    <location>
        <begin position="682"/>
        <end position="702"/>
    </location>
</feature>
<feature type="region of interest" description="Disordered" evidence="7">
    <location>
        <begin position="406"/>
        <end position="425"/>
    </location>
</feature>
<feature type="compositionally biased region" description="Basic and acidic residues" evidence="7">
    <location>
        <begin position="1"/>
        <end position="10"/>
    </location>
</feature>
<keyword evidence="5 8" id="KW-0472">Membrane</keyword>
<dbReference type="CDD" id="cd17323">
    <property type="entry name" value="MFS_Tpo1_MDR_like"/>
    <property type="match status" value="1"/>
</dbReference>
<dbReference type="CDD" id="cd00303">
    <property type="entry name" value="retropepsin_like"/>
    <property type="match status" value="2"/>
</dbReference>
<comment type="similarity">
    <text evidence="2">Belongs to the major facilitator superfamily.</text>
</comment>
<feature type="transmembrane region" description="Helical" evidence="8">
    <location>
        <begin position="783"/>
        <end position="808"/>
    </location>
</feature>
<evidence type="ECO:0000256" key="5">
    <source>
        <dbReference type="ARBA" id="ARBA00023136"/>
    </source>
</evidence>
<dbReference type="PROSITE" id="PS50850">
    <property type="entry name" value="MFS"/>
    <property type="match status" value="1"/>
</dbReference>
<dbReference type="SUPFAM" id="SSF50630">
    <property type="entry name" value="Acid proteases"/>
    <property type="match status" value="1"/>
</dbReference>
<dbReference type="InterPro" id="IPR020846">
    <property type="entry name" value="MFS_dom"/>
</dbReference>
<keyword evidence="11" id="KW-1185">Reference proteome</keyword>
<dbReference type="Pfam" id="PF13650">
    <property type="entry name" value="Asp_protease_2"/>
    <property type="match status" value="1"/>
</dbReference>
<dbReference type="SUPFAM" id="SSF103473">
    <property type="entry name" value="MFS general substrate transporter"/>
    <property type="match status" value="1"/>
</dbReference>
<evidence type="ECO:0000256" key="6">
    <source>
        <dbReference type="ARBA" id="ARBA00023180"/>
    </source>
</evidence>
<feature type="transmembrane region" description="Helical" evidence="8">
    <location>
        <begin position="935"/>
        <end position="957"/>
    </location>
</feature>
<keyword evidence="3 8" id="KW-0812">Transmembrane</keyword>
<feature type="domain" description="Major facilitator superfamily (MFS) profile" evidence="9">
    <location>
        <begin position="559"/>
        <end position="990"/>
    </location>
</feature>
<dbReference type="Gene3D" id="1.20.1250.20">
    <property type="entry name" value="MFS general substrate transporter like domains"/>
    <property type="match status" value="1"/>
</dbReference>
<feature type="region of interest" description="Disordered" evidence="7">
    <location>
        <begin position="491"/>
        <end position="520"/>
    </location>
</feature>
<feature type="transmembrane region" description="Helical" evidence="8">
    <location>
        <begin position="828"/>
        <end position="846"/>
    </location>
</feature>
<feature type="transmembrane region" description="Helical" evidence="8">
    <location>
        <begin position="963"/>
        <end position="983"/>
    </location>
</feature>
<sequence>MESTSREFHSDTFLSDDDDDDATGGNNVRLETESDDIPVSTSRQHIPAGHSDLELEPNESQASYSAAPGIASFSQTSASTESHAKHAITQREQQSSITWSPKNDNQLRSVTSYEVPGTINGIPVEALPDWGSAIEAISEAFARQHGFSIDATGTQTIRLPGGNITESVGRVVGDFKFQRESDVYQCQFHVLRDSVFDLVLGRRFLDLTKTLTDFSHRIVERVRPCYQKGSRLFLMGESPKDRLRCVVNGFEASALPDTGSELMLCSGDFVRRHGFTVHKGKKYQRQVVLIDGSTMRTDGMVTGAELQFDAPPVSSPSLDCSLYLSFITGLASLTSCKGNAPRKATFICDLYVIESLPYDIILSNEFIFQYGVFSRFQHLFYSTSPSTSPDEQASVDNSLLFIRTRRPGRLSRRQPPQTETNTISFQGGLSWERRWEVEEARRNRAMLRIASLPEPQKKKDSSAGGFELLGVEAENTKEQNSDLENQKAAIETNTPGGTNNSQHQHSNSKASDSPLQVTSEDEATLNALDADPDSNIVWWDGDDDPENPYNWPAWQKYLNCGLLSTLTFITPLASSIFAPGVPKLMVDFKETNQELGAFVVSVYVLGFAFGPMLMAPLSEVYGRTIVYHVCNILFVCFTVGCALAPNMAALIVFRFFAGAFGACPMTNGGGSISDMIVQEKRAVAMSAFSIGPLIGPILGPVVGGVLVDNKGWRWVFWVVTIIGGFLAVTMILTMRETYAPVILKRKTQRLIKETGNLNLRSKLDTGLSDADLFKRAIVRPTKLLIFSPICTIFAFYLMIVYGYLYLLFTSVPFIFQNAYGFSASTVGLVYLGLGVGSFVGLFWFSFDTNKQLQKMKAQQQDHKDVKPEVRLKLLPVGTLLLPIGFFIYGWTAEYETHWMALIIGLAVIGSGNLICFMAVSMYLVDAYNLYAASALAANTVMRSIAGATLPLCALTMYDRLGLGWGNSLLAFIAIALLPIPILIKRYGEKLRTSFDNDRL</sequence>
<feature type="transmembrane region" description="Helical" evidence="8">
    <location>
        <begin position="651"/>
        <end position="670"/>
    </location>
</feature>
<keyword evidence="4 8" id="KW-1133">Transmembrane helix</keyword>